<comment type="caution">
    <text evidence="2">The sequence shown here is derived from an EMBL/GenBank/DDBJ whole genome shotgun (WGS) entry which is preliminary data.</text>
</comment>
<accession>A0A8K0SJZ4</accession>
<dbReference type="CDD" id="cd03443">
    <property type="entry name" value="PaaI_thioesterase"/>
    <property type="match status" value="1"/>
</dbReference>
<dbReference type="OrthoDB" id="506431at2759"/>
<dbReference type="SUPFAM" id="SSF54637">
    <property type="entry name" value="Thioesterase/thiol ester dehydrase-isomerase"/>
    <property type="match status" value="1"/>
</dbReference>
<name>A0A8K0SJZ4_9HYPO</name>
<sequence length="221" mass="23910">MTKEAASSNGEWYSRIICPALGLYPPDAPLHVHEEAEAYFRKKPWCNATLEEPGVISLSPSSRNPPGPEADQLFGETLAGPRAFAHILCYFKPDDAAHLRDPARPISRVSALFSLGPGLTGYQRILHGGMTMSIMDETTGFIFEINQALGKQGGAFNSSNVTGSLETKFLKPIPVGQVICATAWIERTDGRKTLVRGKIEDAAGTVLATCSTTWVTLSSRM</sequence>
<dbReference type="PANTHER" id="PTHR47260">
    <property type="entry name" value="UPF0644 PROTEIN PB2B4.06"/>
    <property type="match status" value="1"/>
</dbReference>
<organism evidence="2 3">
    <name type="scientific">Stachybotrys elegans</name>
    <dbReference type="NCBI Taxonomy" id="80388"/>
    <lineage>
        <taxon>Eukaryota</taxon>
        <taxon>Fungi</taxon>
        <taxon>Dikarya</taxon>
        <taxon>Ascomycota</taxon>
        <taxon>Pezizomycotina</taxon>
        <taxon>Sordariomycetes</taxon>
        <taxon>Hypocreomycetidae</taxon>
        <taxon>Hypocreales</taxon>
        <taxon>Stachybotryaceae</taxon>
        <taxon>Stachybotrys</taxon>
    </lineage>
</organism>
<dbReference type="Pfam" id="PF03061">
    <property type="entry name" value="4HBT"/>
    <property type="match status" value="1"/>
</dbReference>
<dbReference type="EMBL" id="JAGPNK010000010">
    <property type="protein sequence ID" value="KAH7312442.1"/>
    <property type="molecule type" value="Genomic_DNA"/>
</dbReference>
<dbReference type="InterPro" id="IPR052061">
    <property type="entry name" value="PTE-AB_protein"/>
</dbReference>
<dbReference type="InterPro" id="IPR006683">
    <property type="entry name" value="Thioestr_dom"/>
</dbReference>
<evidence type="ECO:0000313" key="2">
    <source>
        <dbReference type="EMBL" id="KAH7312442.1"/>
    </source>
</evidence>
<dbReference type="Gene3D" id="3.10.129.10">
    <property type="entry name" value="Hotdog Thioesterase"/>
    <property type="match status" value="1"/>
</dbReference>
<keyword evidence="3" id="KW-1185">Reference proteome</keyword>
<feature type="domain" description="Thioesterase" evidence="1">
    <location>
        <begin position="125"/>
        <end position="206"/>
    </location>
</feature>
<dbReference type="Proteomes" id="UP000813444">
    <property type="component" value="Unassembled WGS sequence"/>
</dbReference>
<reference evidence="2" key="1">
    <citation type="journal article" date="2021" name="Nat. Commun.">
        <title>Genetic determinants of endophytism in the Arabidopsis root mycobiome.</title>
        <authorList>
            <person name="Mesny F."/>
            <person name="Miyauchi S."/>
            <person name="Thiergart T."/>
            <person name="Pickel B."/>
            <person name="Atanasova L."/>
            <person name="Karlsson M."/>
            <person name="Huettel B."/>
            <person name="Barry K.W."/>
            <person name="Haridas S."/>
            <person name="Chen C."/>
            <person name="Bauer D."/>
            <person name="Andreopoulos W."/>
            <person name="Pangilinan J."/>
            <person name="LaButti K."/>
            <person name="Riley R."/>
            <person name="Lipzen A."/>
            <person name="Clum A."/>
            <person name="Drula E."/>
            <person name="Henrissat B."/>
            <person name="Kohler A."/>
            <person name="Grigoriev I.V."/>
            <person name="Martin F.M."/>
            <person name="Hacquard S."/>
        </authorList>
    </citation>
    <scope>NUCLEOTIDE SEQUENCE</scope>
    <source>
        <strain evidence="2">MPI-CAGE-CH-0235</strain>
    </source>
</reference>
<dbReference type="AlphaFoldDB" id="A0A8K0SJZ4"/>
<dbReference type="PANTHER" id="PTHR47260:SF6">
    <property type="entry name" value="THIOESTERASE DOMAIN-CONTAINING PROTEIN"/>
    <property type="match status" value="1"/>
</dbReference>
<dbReference type="InterPro" id="IPR029069">
    <property type="entry name" value="HotDog_dom_sf"/>
</dbReference>
<protein>
    <submittedName>
        <fullName evidence="2">HotDog domain-containing protein</fullName>
    </submittedName>
</protein>
<evidence type="ECO:0000313" key="3">
    <source>
        <dbReference type="Proteomes" id="UP000813444"/>
    </source>
</evidence>
<gene>
    <name evidence="2" type="ORF">B0I35DRAFT_480898</name>
</gene>
<proteinExistence type="predicted"/>
<evidence type="ECO:0000259" key="1">
    <source>
        <dbReference type="Pfam" id="PF03061"/>
    </source>
</evidence>